<dbReference type="Pfam" id="PF10551">
    <property type="entry name" value="MULE"/>
    <property type="match status" value="1"/>
</dbReference>
<dbReference type="InterPro" id="IPR018289">
    <property type="entry name" value="MULE_transposase_dom"/>
</dbReference>
<comment type="caution">
    <text evidence="3">The sequence shown here is derived from an EMBL/GenBank/DDBJ whole genome shotgun (WGS) entry which is preliminary data.</text>
</comment>
<protein>
    <recommendedName>
        <fullName evidence="2">MULE transposase domain-containing protein</fullName>
    </recommendedName>
</protein>
<organism evidence="3 4">
    <name type="scientific">Cinchona calisaya</name>
    <dbReference type="NCBI Taxonomy" id="153742"/>
    <lineage>
        <taxon>Eukaryota</taxon>
        <taxon>Viridiplantae</taxon>
        <taxon>Streptophyta</taxon>
        <taxon>Embryophyta</taxon>
        <taxon>Tracheophyta</taxon>
        <taxon>Spermatophyta</taxon>
        <taxon>Magnoliopsida</taxon>
        <taxon>eudicotyledons</taxon>
        <taxon>Gunneridae</taxon>
        <taxon>Pentapetalae</taxon>
        <taxon>asterids</taxon>
        <taxon>lamiids</taxon>
        <taxon>Gentianales</taxon>
        <taxon>Rubiaceae</taxon>
        <taxon>Cinchonoideae</taxon>
        <taxon>Cinchoneae</taxon>
        <taxon>Cinchona</taxon>
    </lineage>
</organism>
<feature type="compositionally biased region" description="Basic residues" evidence="1">
    <location>
        <begin position="471"/>
        <end position="491"/>
    </location>
</feature>
<feature type="region of interest" description="Disordered" evidence="1">
    <location>
        <begin position="1"/>
        <end position="35"/>
    </location>
</feature>
<feature type="compositionally biased region" description="Basic and acidic residues" evidence="1">
    <location>
        <begin position="26"/>
        <end position="35"/>
    </location>
</feature>
<evidence type="ECO:0000313" key="4">
    <source>
        <dbReference type="Proteomes" id="UP001630127"/>
    </source>
</evidence>
<feature type="compositionally biased region" description="Basic and acidic residues" evidence="1">
    <location>
        <begin position="78"/>
        <end position="95"/>
    </location>
</feature>
<name>A0ABD2YDD3_9GENT</name>
<dbReference type="EMBL" id="JBJUIK010000014">
    <property type="protein sequence ID" value="KAL3504701.1"/>
    <property type="molecule type" value="Genomic_DNA"/>
</dbReference>
<dbReference type="Proteomes" id="UP001630127">
    <property type="component" value="Unassembled WGS sequence"/>
</dbReference>
<feature type="region of interest" description="Disordered" evidence="1">
    <location>
        <begin position="78"/>
        <end position="97"/>
    </location>
</feature>
<evidence type="ECO:0000313" key="3">
    <source>
        <dbReference type="EMBL" id="KAL3504701.1"/>
    </source>
</evidence>
<feature type="region of interest" description="Disordered" evidence="1">
    <location>
        <begin position="456"/>
        <end position="491"/>
    </location>
</feature>
<keyword evidence="4" id="KW-1185">Reference proteome</keyword>
<dbReference type="PANTHER" id="PTHR31973">
    <property type="entry name" value="POLYPROTEIN, PUTATIVE-RELATED"/>
    <property type="match status" value="1"/>
</dbReference>
<sequence length="491" mass="56499">MRKRMSSEVGISQTNCGEIAEEDNEDSKGDSRSFDGEVFYDSDYDFCKDDDNVIYNQSVVTAGRDLSIVLGIKEVGHEEQGIEEPEQHEPHEPGQKHKHVKATAACDVNIFHGEQIQVNEESDSLNSDELNSIYSSSDEEVRPTSSDTFAIKTMGPSYQCESPKKNPGSTVDIVTAVDEISEKERFQRMYICFEALKRSFRERCRPVVGVDGCHLRGPHPGILLTAVGIDPNDCIYPIAYAVVEIENKNSWRQFIEHLKYDLGIYDQQSWTFISDRQKGLGSDIHEILPRIEHRHCVRHLHNNFKKLHPGDSLKARVWACARSHFRTMPKCDILLNNLRESFNSMILEAQEKPILDMLENIRMYLMERLRTKGEWIRKRKEKLCPKIQKKLEKAKEDAAFNIAIFSNDFKFEVTHMYGEKFVVDLEAGEEPESFVNQCYSTDTYVRAYEPAIEPMNGPNAWPNSKRDPIHALKKLKLPGRPKKARRREPDE</sequence>
<evidence type="ECO:0000259" key="2">
    <source>
        <dbReference type="Pfam" id="PF10551"/>
    </source>
</evidence>
<reference evidence="3 4" key="1">
    <citation type="submission" date="2024-11" db="EMBL/GenBank/DDBJ databases">
        <title>A near-complete genome assembly of Cinchona calisaya.</title>
        <authorList>
            <person name="Lian D.C."/>
            <person name="Zhao X.W."/>
            <person name="Wei L."/>
        </authorList>
    </citation>
    <scope>NUCLEOTIDE SEQUENCE [LARGE SCALE GENOMIC DNA]</scope>
    <source>
        <tissue evidence="3">Nenye</tissue>
    </source>
</reference>
<feature type="domain" description="MULE transposase" evidence="2">
    <location>
        <begin position="207"/>
        <end position="303"/>
    </location>
</feature>
<accession>A0ABD2YDD3</accession>
<dbReference type="PANTHER" id="PTHR31973:SF199">
    <property type="entry name" value="SWIM-TYPE DOMAIN-CONTAINING PROTEIN"/>
    <property type="match status" value="1"/>
</dbReference>
<evidence type="ECO:0000256" key="1">
    <source>
        <dbReference type="SAM" id="MobiDB-lite"/>
    </source>
</evidence>
<dbReference type="AlphaFoldDB" id="A0ABD2YDD3"/>
<proteinExistence type="predicted"/>
<gene>
    <name evidence="3" type="ORF">ACH5RR_034542</name>
</gene>